<sequence>MNLYSNKQRWKLVLFVVALVIIAIAIWYASYITKKVRDAEIQRVNNWGETIRKKAELVRITNESFIQIAESEQQYVEMWVGAMQEMQKDLTDYSFPLKVIQSNDTIPLILTENGNFVSSSNLSEEQKHPDSITKYLKEWPKKNDPIEIQYADNKSQIIYYKNSAEFDQLKIKREELIASFNRDLVENIDLVPVLFVDEKLNEVIATNLDSSLIDSPEKLAKVKQEMSLENDPIELELGEGHVGVLYYQESETLGQLRYYPFVILSLIAVFTLVSYLLFSTFRRAEQNQVWVGMAKETAHQLGTPLSSLVAWIELLRSEGVNEDYLSEMEKDLNRLNTVTDRFSKIGSESKLEKLDLVNLTVDNINYLKQRISGQVEITVQGDDQQLTSNLSPSLFSWVIENIVKNGVDAMEGSGRIQVLFGSEKSVNYIEITDTGKGIPNNALKTVFQPGYTTKKRGWGLGLSLARRIIEEHHHGKIFVKSSEVGKGTTFRIEVPKI</sequence>
<accession>A0A916JKL0</accession>
<feature type="transmembrane region" description="Helical" evidence="9">
    <location>
        <begin position="12"/>
        <end position="31"/>
    </location>
</feature>
<evidence type="ECO:0000256" key="4">
    <source>
        <dbReference type="ARBA" id="ARBA00022679"/>
    </source>
</evidence>
<dbReference type="Proteomes" id="UP000683507">
    <property type="component" value="Chromosome"/>
</dbReference>
<dbReference type="GO" id="GO:0000155">
    <property type="term" value="F:phosphorelay sensor kinase activity"/>
    <property type="evidence" value="ECO:0007669"/>
    <property type="project" value="InterPro"/>
</dbReference>
<dbReference type="KEGG" id="ptan:CRYO30217_00711"/>
<evidence type="ECO:0000256" key="8">
    <source>
        <dbReference type="ARBA" id="ARBA00023012"/>
    </source>
</evidence>
<dbReference type="AlphaFoldDB" id="A0A916JKL0"/>
<proteinExistence type="predicted"/>
<evidence type="ECO:0000313" key="12">
    <source>
        <dbReference type="Proteomes" id="UP000683507"/>
    </source>
</evidence>
<feature type="domain" description="Histidine kinase" evidence="10">
    <location>
        <begin position="296"/>
        <end position="497"/>
    </location>
</feature>
<keyword evidence="9" id="KW-0472">Membrane</keyword>
<dbReference type="EC" id="2.7.13.3" evidence="2"/>
<evidence type="ECO:0000256" key="6">
    <source>
        <dbReference type="ARBA" id="ARBA00022777"/>
    </source>
</evidence>
<dbReference type="InterPro" id="IPR003661">
    <property type="entry name" value="HisK_dim/P_dom"/>
</dbReference>
<dbReference type="InterPro" id="IPR036890">
    <property type="entry name" value="HATPase_C_sf"/>
</dbReference>
<dbReference type="GO" id="GO:0005524">
    <property type="term" value="F:ATP binding"/>
    <property type="evidence" value="ECO:0007669"/>
    <property type="project" value="UniProtKB-KW"/>
</dbReference>
<dbReference type="Pfam" id="PF02518">
    <property type="entry name" value="HATPase_c"/>
    <property type="match status" value="1"/>
</dbReference>
<dbReference type="InterPro" id="IPR003594">
    <property type="entry name" value="HATPase_dom"/>
</dbReference>
<dbReference type="CDD" id="cd00082">
    <property type="entry name" value="HisKA"/>
    <property type="match status" value="1"/>
</dbReference>
<name>A0A916JKL0_9FLAO</name>
<evidence type="ECO:0000256" key="2">
    <source>
        <dbReference type="ARBA" id="ARBA00012438"/>
    </source>
</evidence>
<keyword evidence="5" id="KW-0547">Nucleotide-binding</keyword>
<reference evidence="11" key="1">
    <citation type="submission" date="2021-04" db="EMBL/GenBank/DDBJ databases">
        <authorList>
            <person name="Rodrigo-Torres L."/>
            <person name="Arahal R. D."/>
            <person name="Lucena T."/>
        </authorList>
    </citation>
    <scope>NUCLEOTIDE SEQUENCE</scope>
    <source>
        <strain evidence="11">AS29M-1</strain>
    </source>
</reference>
<evidence type="ECO:0000256" key="7">
    <source>
        <dbReference type="ARBA" id="ARBA00022840"/>
    </source>
</evidence>
<dbReference type="InterPro" id="IPR036097">
    <property type="entry name" value="HisK_dim/P_sf"/>
</dbReference>
<protein>
    <recommendedName>
        <fullName evidence="2">histidine kinase</fullName>
        <ecNumber evidence="2">2.7.13.3</ecNumber>
    </recommendedName>
</protein>
<evidence type="ECO:0000313" key="11">
    <source>
        <dbReference type="EMBL" id="CAG5078574.1"/>
    </source>
</evidence>
<keyword evidence="12" id="KW-1185">Reference proteome</keyword>
<dbReference type="RefSeq" id="WP_258540939.1">
    <property type="nucleotide sequence ID" value="NZ_OU015584.1"/>
</dbReference>
<dbReference type="Gene3D" id="3.30.565.10">
    <property type="entry name" value="Histidine kinase-like ATPase, C-terminal domain"/>
    <property type="match status" value="1"/>
</dbReference>
<dbReference type="PANTHER" id="PTHR43065">
    <property type="entry name" value="SENSOR HISTIDINE KINASE"/>
    <property type="match status" value="1"/>
</dbReference>
<dbReference type="PROSITE" id="PS50109">
    <property type="entry name" value="HIS_KIN"/>
    <property type="match status" value="1"/>
</dbReference>
<dbReference type="PRINTS" id="PR00344">
    <property type="entry name" value="BCTRLSENSOR"/>
</dbReference>
<organism evidence="11 12">
    <name type="scientific">Parvicella tangerina</name>
    <dbReference type="NCBI Taxonomy" id="2829795"/>
    <lineage>
        <taxon>Bacteria</taxon>
        <taxon>Pseudomonadati</taxon>
        <taxon>Bacteroidota</taxon>
        <taxon>Flavobacteriia</taxon>
        <taxon>Flavobacteriales</taxon>
        <taxon>Parvicellaceae</taxon>
        <taxon>Parvicella</taxon>
    </lineage>
</organism>
<dbReference type="EMBL" id="OU015584">
    <property type="protein sequence ID" value="CAG5078574.1"/>
    <property type="molecule type" value="Genomic_DNA"/>
</dbReference>
<feature type="transmembrane region" description="Helical" evidence="9">
    <location>
        <begin position="258"/>
        <end position="278"/>
    </location>
</feature>
<dbReference type="PANTHER" id="PTHR43065:SF10">
    <property type="entry name" value="PEROXIDE STRESS-ACTIVATED HISTIDINE KINASE MAK3"/>
    <property type="match status" value="1"/>
</dbReference>
<dbReference type="InterPro" id="IPR004358">
    <property type="entry name" value="Sig_transdc_His_kin-like_C"/>
</dbReference>
<keyword evidence="7" id="KW-0067">ATP-binding</keyword>
<dbReference type="SMART" id="SM00387">
    <property type="entry name" value="HATPase_c"/>
    <property type="match status" value="1"/>
</dbReference>
<evidence type="ECO:0000256" key="3">
    <source>
        <dbReference type="ARBA" id="ARBA00022553"/>
    </source>
</evidence>
<gene>
    <name evidence="11" type="primary">sasA_2</name>
    <name evidence="11" type="ORF">CRYO30217_00711</name>
</gene>
<comment type="catalytic activity">
    <reaction evidence="1">
        <text>ATP + protein L-histidine = ADP + protein N-phospho-L-histidine.</text>
        <dbReference type="EC" id="2.7.13.3"/>
    </reaction>
</comment>
<keyword evidence="3" id="KW-0597">Phosphoprotein</keyword>
<evidence type="ECO:0000256" key="9">
    <source>
        <dbReference type="SAM" id="Phobius"/>
    </source>
</evidence>
<evidence type="ECO:0000256" key="1">
    <source>
        <dbReference type="ARBA" id="ARBA00000085"/>
    </source>
</evidence>
<keyword evidence="4 11" id="KW-0808">Transferase</keyword>
<dbReference type="SUPFAM" id="SSF55874">
    <property type="entry name" value="ATPase domain of HSP90 chaperone/DNA topoisomerase II/histidine kinase"/>
    <property type="match status" value="1"/>
</dbReference>
<dbReference type="SUPFAM" id="SSF47384">
    <property type="entry name" value="Homodimeric domain of signal transducing histidine kinase"/>
    <property type="match status" value="1"/>
</dbReference>
<keyword evidence="8" id="KW-0902">Two-component regulatory system</keyword>
<keyword evidence="9" id="KW-1133">Transmembrane helix</keyword>
<evidence type="ECO:0000259" key="10">
    <source>
        <dbReference type="PROSITE" id="PS50109"/>
    </source>
</evidence>
<evidence type="ECO:0000256" key="5">
    <source>
        <dbReference type="ARBA" id="ARBA00022741"/>
    </source>
</evidence>
<keyword evidence="9" id="KW-0812">Transmembrane</keyword>
<keyword evidence="6" id="KW-0418">Kinase</keyword>
<dbReference type="InterPro" id="IPR005467">
    <property type="entry name" value="His_kinase_dom"/>
</dbReference>